<organism evidence="2 3">
    <name type="scientific">Roseobacter ponti</name>
    <dbReference type="NCBI Taxonomy" id="1891787"/>
    <lineage>
        <taxon>Bacteria</taxon>
        <taxon>Pseudomonadati</taxon>
        <taxon>Pseudomonadota</taxon>
        <taxon>Alphaproteobacteria</taxon>
        <taxon>Rhodobacterales</taxon>
        <taxon>Roseobacteraceae</taxon>
        <taxon>Roseobacter</taxon>
    </lineage>
</organism>
<dbReference type="AlphaFoldDB" id="A0A858SZP4"/>
<dbReference type="EMBL" id="CP048788">
    <property type="protein sequence ID" value="QJF52366.1"/>
    <property type="molecule type" value="Genomic_DNA"/>
</dbReference>
<dbReference type="InterPro" id="IPR021866">
    <property type="entry name" value="SpoIIAA-like"/>
</dbReference>
<feature type="compositionally biased region" description="Acidic residues" evidence="1">
    <location>
        <begin position="125"/>
        <end position="139"/>
    </location>
</feature>
<evidence type="ECO:0000256" key="1">
    <source>
        <dbReference type="SAM" id="MobiDB-lite"/>
    </source>
</evidence>
<sequence length="139" mass="14986">MLSVSKPSANRLDLSFSGTLDADQMRIALDTLIEQSDGISGGTMLYRISDFQLPTLGALAVEFRHLPELLSLAGRFEKCAVLSDEGWIRTAAEIEGAIIPSLEIKGFPLSAEEEAETWLAGTDPGADEDDAEEAENFPV</sequence>
<dbReference type="RefSeq" id="WP_169641585.1">
    <property type="nucleotide sequence ID" value="NZ_CP048788.1"/>
</dbReference>
<protein>
    <submittedName>
        <fullName evidence="2">STAS/SEC14 domain-containing protein</fullName>
    </submittedName>
</protein>
<dbReference type="SUPFAM" id="SSF52091">
    <property type="entry name" value="SpoIIaa-like"/>
    <property type="match status" value="1"/>
</dbReference>
<evidence type="ECO:0000313" key="3">
    <source>
        <dbReference type="Proteomes" id="UP000503308"/>
    </source>
</evidence>
<dbReference type="Pfam" id="PF11964">
    <property type="entry name" value="SpoIIAA-like"/>
    <property type="match status" value="1"/>
</dbReference>
<reference evidence="2 3" key="1">
    <citation type="submission" date="2020-02" db="EMBL/GenBank/DDBJ databases">
        <title>Genome sequence of Roseobacter ponti.</title>
        <authorList>
            <person name="Hollensteiner J."/>
            <person name="Schneider D."/>
            <person name="Poehlein A."/>
            <person name="Daniel R."/>
        </authorList>
    </citation>
    <scope>NUCLEOTIDE SEQUENCE [LARGE SCALE GENOMIC DNA]</scope>
    <source>
        <strain evidence="2 3">DSM 106830</strain>
    </source>
</reference>
<gene>
    <name evidence="2" type="ORF">G3256_14890</name>
</gene>
<feature type="region of interest" description="Disordered" evidence="1">
    <location>
        <begin position="113"/>
        <end position="139"/>
    </location>
</feature>
<dbReference type="Gene3D" id="3.40.50.10600">
    <property type="entry name" value="SpoIIaa-like domains"/>
    <property type="match status" value="1"/>
</dbReference>
<accession>A0A858SZP4</accession>
<dbReference type="KEGG" id="rpon:G3256_14890"/>
<proteinExistence type="predicted"/>
<evidence type="ECO:0000313" key="2">
    <source>
        <dbReference type="EMBL" id="QJF52366.1"/>
    </source>
</evidence>
<dbReference type="InterPro" id="IPR036513">
    <property type="entry name" value="STAS_dom_sf"/>
</dbReference>
<name>A0A858SZP4_9RHOB</name>
<dbReference type="InterPro" id="IPR038396">
    <property type="entry name" value="SpoIIAA-like_sf"/>
</dbReference>
<dbReference type="Proteomes" id="UP000503308">
    <property type="component" value="Chromosome"/>
</dbReference>
<keyword evidence="3" id="KW-1185">Reference proteome</keyword>